<dbReference type="CDD" id="cd04187">
    <property type="entry name" value="DPM1_like_bac"/>
    <property type="match status" value="1"/>
</dbReference>
<dbReference type="InterPro" id="IPR001173">
    <property type="entry name" value="Glyco_trans_2-like"/>
</dbReference>
<feature type="transmembrane region" description="Helical" evidence="1">
    <location>
        <begin position="266"/>
        <end position="288"/>
    </location>
</feature>
<dbReference type="PANTHER" id="PTHR48090">
    <property type="entry name" value="UNDECAPRENYL-PHOSPHATE 4-DEOXY-4-FORMAMIDO-L-ARABINOSE TRANSFERASE-RELATED"/>
    <property type="match status" value="1"/>
</dbReference>
<reference evidence="3 4" key="1">
    <citation type="submission" date="2019-12" db="EMBL/GenBank/DDBJ databases">
        <title>The whole genome sequencing of a strain isolated from a Mars analog, Dalangtan Playa.</title>
        <authorList>
            <person name="Huang T."/>
        </authorList>
    </citation>
    <scope>NUCLEOTIDE SEQUENCE [LARGE SCALE GENOMIC DNA]</scope>
    <source>
        <strain evidence="3 4">DP4-553-S</strain>
    </source>
</reference>
<dbReference type="PANTHER" id="PTHR48090:SF8">
    <property type="entry name" value="GLYCOSYLTRANSFERASE CSBB-RELATED"/>
    <property type="match status" value="1"/>
</dbReference>
<keyword evidence="4" id="KW-1185">Reference proteome</keyword>
<dbReference type="InterPro" id="IPR029044">
    <property type="entry name" value="Nucleotide-diphossugar_trans"/>
</dbReference>
<accession>A0ABX7VQI5</accession>
<keyword evidence="1" id="KW-1133">Transmembrane helix</keyword>
<gene>
    <name evidence="3" type="ORF">ERJ70_07700</name>
</gene>
<evidence type="ECO:0000259" key="2">
    <source>
        <dbReference type="Pfam" id="PF00535"/>
    </source>
</evidence>
<feature type="transmembrane region" description="Helical" evidence="1">
    <location>
        <begin position="230"/>
        <end position="254"/>
    </location>
</feature>
<sequence length="312" mass="35650">MNEAYYSFLIPSYNESDNIQLIHEALTKELGKMNYAYEILFVDDGSEDDTFKKIHQLANDHPAVKYVSFTRNFGKEAALLAGLRHARGDAVIIMDADLQHPTYLIGNLIEGFEEGFDQVVAKRNRDGDSRMRSFLSKIYYKWIDQVVDVKLKDGEGDFRLLSRKAVEAVLELSEGNRFSKGLFSWIGFEQKTVYYQNHVRGNGDSKWSYKKLINYGIEGIVSFNQKPLRVCLYGGLIIMFLALLYIFVMLVGIIRTGIDVPGYFSIISSVLFLGGVQLVSLGIIGEYVGRIYAETKRRPHYLIRDTNMDRDL</sequence>
<keyword evidence="1" id="KW-0472">Membrane</keyword>
<dbReference type="EMBL" id="CP046956">
    <property type="protein sequence ID" value="QTM99197.1"/>
    <property type="molecule type" value="Genomic_DNA"/>
</dbReference>
<dbReference type="Pfam" id="PF00535">
    <property type="entry name" value="Glycos_transf_2"/>
    <property type="match status" value="1"/>
</dbReference>
<name>A0ABX7VQI5_9BACI</name>
<dbReference type="InterPro" id="IPR050256">
    <property type="entry name" value="Glycosyltransferase_2"/>
</dbReference>
<dbReference type="SUPFAM" id="SSF53448">
    <property type="entry name" value="Nucleotide-diphospho-sugar transferases"/>
    <property type="match status" value="1"/>
</dbReference>
<keyword evidence="1" id="KW-0812">Transmembrane</keyword>
<evidence type="ECO:0000313" key="4">
    <source>
        <dbReference type="Proteomes" id="UP000665043"/>
    </source>
</evidence>
<organism evidence="3 4">
    <name type="scientific">Sediminibacillus dalangtanensis</name>
    <dbReference type="NCBI Taxonomy" id="2729421"/>
    <lineage>
        <taxon>Bacteria</taxon>
        <taxon>Bacillati</taxon>
        <taxon>Bacillota</taxon>
        <taxon>Bacilli</taxon>
        <taxon>Bacillales</taxon>
        <taxon>Bacillaceae</taxon>
        <taxon>Sediminibacillus</taxon>
    </lineage>
</organism>
<dbReference type="Proteomes" id="UP000665043">
    <property type="component" value="Chromosome"/>
</dbReference>
<dbReference type="Gene3D" id="3.90.550.10">
    <property type="entry name" value="Spore Coat Polysaccharide Biosynthesis Protein SpsA, Chain A"/>
    <property type="match status" value="1"/>
</dbReference>
<feature type="domain" description="Glycosyltransferase 2-like" evidence="2">
    <location>
        <begin position="7"/>
        <end position="169"/>
    </location>
</feature>
<proteinExistence type="predicted"/>
<evidence type="ECO:0000256" key="1">
    <source>
        <dbReference type="SAM" id="Phobius"/>
    </source>
</evidence>
<protein>
    <submittedName>
        <fullName evidence="3">Glycosyltransferase</fullName>
    </submittedName>
</protein>
<evidence type="ECO:0000313" key="3">
    <source>
        <dbReference type="EMBL" id="QTM99197.1"/>
    </source>
</evidence>
<dbReference type="RefSeq" id="WP_209368383.1">
    <property type="nucleotide sequence ID" value="NZ_CP046956.1"/>
</dbReference>